<evidence type="ECO:0000259" key="1">
    <source>
        <dbReference type="Pfam" id="PF13456"/>
    </source>
</evidence>
<dbReference type="EnsemblPlants" id="QL01p018547:mrna">
    <property type="protein sequence ID" value="QL01p018547:mrna:CDS:1"/>
    <property type="gene ID" value="QL01p018547"/>
</dbReference>
<dbReference type="InterPro" id="IPR036397">
    <property type="entry name" value="RNaseH_sf"/>
</dbReference>
<dbReference type="Proteomes" id="UP000594261">
    <property type="component" value="Chromosome 1"/>
</dbReference>
<dbReference type="GO" id="GO:0004523">
    <property type="term" value="F:RNA-DNA hybrid ribonuclease activity"/>
    <property type="evidence" value="ECO:0007669"/>
    <property type="project" value="InterPro"/>
</dbReference>
<dbReference type="GO" id="GO:0003676">
    <property type="term" value="F:nucleic acid binding"/>
    <property type="evidence" value="ECO:0007669"/>
    <property type="project" value="InterPro"/>
</dbReference>
<dbReference type="InterPro" id="IPR002156">
    <property type="entry name" value="RNaseH_domain"/>
</dbReference>
<accession>A0A7N2KMQ5</accession>
<name>A0A7N2KMQ5_QUELO</name>
<protein>
    <recommendedName>
        <fullName evidence="1">RNase H type-1 domain-containing protein</fullName>
    </recommendedName>
</protein>
<dbReference type="AlphaFoldDB" id="A0A7N2KMQ5"/>
<keyword evidence="3" id="KW-1185">Reference proteome</keyword>
<evidence type="ECO:0000313" key="3">
    <source>
        <dbReference type="Proteomes" id="UP000594261"/>
    </source>
</evidence>
<reference evidence="2" key="2">
    <citation type="submission" date="2021-01" db="UniProtKB">
        <authorList>
            <consortium name="EnsemblPlants"/>
        </authorList>
    </citation>
    <scope>IDENTIFICATION</scope>
</reference>
<reference evidence="2 3" key="1">
    <citation type="journal article" date="2016" name="G3 (Bethesda)">
        <title>First Draft Assembly and Annotation of the Genome of a California Endemic Oak Quercus lobata Nee (Fagaceae).</title>
        <authorList>
            <person name="Sork V.L."/>
            <person name="Fitz-Gibbon S.T."/>
            <person name="Puiu D."/>
            <person name="Crepeau M."/>
            <person name="Gugger P.F."/>
            <person name="Sherman R."/>
            <person name="Stevens K."/>
            <person name="Langley C.H."/>
            <person name="Pellegrini M."/>
            <person name="Salzberg S.L."/>
        </authorList>
    </citation>
    <scope>NUCLEOTIDE SEQUENCE [LARGE SCALE GENOMIC DNA]</scope>
    <source>
        <strain evidence="2 3">cv. SW786</strain>
    </source>
</reference>
<dbReference type="InParanoid" id="A0A7N2KMQ5"/>
<feature type="domain" description="RNase H type-1" evidence="1">
    <location>
        <begin position="2"/>
        <end position="61"/>
    </location>
</feature>
<dbReference type="Pfam" id="PF13456">
    <property type="entry name" value="RVT_3"/>
    <property type="match status" value="1"/>
</dbReference>
<dbReference type="Gramene" id="QL01p018547:mrna">
    <property type="protein sequence ID" value="QL01p018547:mrna:CDS:1"/>
    <property type="gene ID" value="QL01p018547"/>
</dbReference>
<proteinExistence type="predicted"/>
<dbReference type="Gene3D" id="3.30.420.10">
    <property type="entry name" value="Ribonuclease H-like superfamily/Ribonuclease H"/>
    <property type="match status" value="1"/>
</dbReference>
<dbReference type="EMBL" id="LRBV02000001">
    <property type="status" value="NOT_ANNOTATED_CDS"/>
    <property type="molecule type" value="Genomic_DNA"/>
</dbReference>
<sequence length="96" mass="10107">MVKGDSKICFDSIAGKYQSVDWSISTLTDNIRSLAMLFAVCSFSWINRSCNGAAHAAAKLALGSSSPFCCNNGNLPAALQSACKVDCPSLVFPVLV</sequence>
<evidence type="ECO:0000313" key="2">
    <source>
        <dbReference type="EnsemblPlants" id="QL01p018547:mrna:CDS:1"/>
    </source>
</evidence>
<organism evidence="2 3">
    <name type="scientific">Quercus lobata</name>
    <name type="common">Valley oak</name>
    <dbReference type="NCBI Taxonomy" id="97700"/>
    <lineage>
        <taxon>Eukaryota</taxon>
        <taxon>Viridiplantae</taxon>
        <taxon>Streptophyta</taxon>
        <taxon>Embryophyta</taxon>
        <taxon>Tracheophyta</taxon>
        <taxon>Spermatophyta</taxon>
        <taxon>Magnoliopsida</taxon>
        <taxon>eudicotyledons</taxon>
        <taxon>Gunneridae</taxon>
        <taxon>Pentapetalae</taxon>
        <taxon>rosids</taxon>
        <taxon>fabids</taxon>
        <taxon>Fagales</taxon>
        <taxon>Fagaceae</taxon>
        <taxon>Quercus</taxon>
    </lineage>
</organism>